<keyword evidence="2" id="KW-0677">Repeat</keyword>
<keyword evidence="4" id="KW-0539">Nucleus</keyword>
<comment type="function">
    <text evidence="5">Transcription factor.</text>
</comment>
<feature type="domain" description="HTH myb-type" evidence="7">
    <location>
        <begin position="62"/>
        <end position="116"/>
    </location>
</feature>
<dbReference type="STRING" id="429701.A0A2G9FWY2"/>
<evidence type="ECO:0000313" key="9">
    <source>
        <dbReference type="Proteomes" id="UP000231279"/>
    </source>
</evidence>
<organism evidence="8 9">
    <name type="scientific">Handroanthus impetiginosus</name>
    <dbReference type="NCBI Taxonomy" id="429701"/>
    <lineage>
        <taxon>Eukaryota</taxon>
        <taxon>Viridiplantae</taxon>
        <taxon>Streptophyta</taxon>
        <taxon>Embryophyta</taxon>
        <taxon>Tracheophyta</taxon>
        <taxon>Spermatophyta</taxon>
        <taxon>Magnoliopsida</taxon>
        <taxon>eudicotyledons</taxon>
        <taxon>Gunneridae</taxon>
        <taxon>Pentapetalae</taxon>
        <taxon>asterids</taxon>
        <taxon>lamiids</taxon>
        <taxon>Lamiales</taxon>
        <taxon>Bignoniaceae</taxon>
        <taxon>Crescentiina</taxon>
        <taxon>Tabebuia alliance</taxon>
        <taxon>Handroanthus</taxon>
    </lineage>
</organism>
<dbReference type="PROSITE" id="PS51294">
    <property type="entry name" value="HTH_MYB"/>
    <property type="match status" value="2"/>
</dbReference>
<dbReference type="InterPro" id="IPR017930">
    <property type="entry name" value="Myb_dom"/>
</dbReference>
<evidence type="ECO:0000313" key="8">
    <source>
        <dbReference type="EMBL" id="PIM97576.1"/>
    </source>
</evidence>
<dbReference type="PROSITE" id="PS50090">
    <property type="entry name" value="MYB_LIKE"/>
    <property type="match status" value="2"/>
</dbReference>
<dbReference type="GO" id="GO:0003677">
    <property type="term" value="F:DNA binding"/>
    <property type="evidence" value="ECO:0007669"/>
    <property type="project" value="UniProtKB-KW"/>
</dbReference>
<evidence type="ECO:0000259" key="6">
    <source>
        <dbReference type="PROSITE" id="PS50090"/>
    </source>
</evidence>
<dbReference type="GO" id="GO:0005634">
    <property type="term" value="C:nucleus"/>
    <property type="evidence" value="ECO:0007669"/>
    <property type="project" value="UniProtKB-SubCell"/>
</dbReference>
<dbReference type="InterPro" id="IPR009057">
    <property type="entry name" value="Homeodomain-like_sf"/>
</dbReference>
<feature type="domain" description="Myb-like" evidence="6">
    <location>
        <begin position="9"/>
        <end position="61"/>
    </location>
</feature>
<dbReference type="PANTHER" id="PTHR10641:SF1377">
    <property type="entry name" value="MYB-RELATED PROTEIN MYB4-LIKE"/>
    <property type="match status" value="1"/>
</dbReference>
<comment type="subcellular location">
    <subcellularLocation>
        <location evidence="1">Nucleus</location>
    </subcellularLocation>
</comment>
<sequence length="237" mass="27250">MVKAAYIDKNGLTKGAWSEEEDNKLRAYVLRYGHWNWRLLPKFAGLQRCGKSCRLRWMNYLKPGVRRGNYTKEEEDLIRKLHHEIGNKWSAIAAKLPGRTDNEIKNHWHAHLNKRTTKRIPKSENFQGEKSCSIITHLEKTEKSEVSSSLSSVDLSSSVEENCSPGSTSSCFNQGIYDDSAGSSLDPFSGFQESFWTEPFVLDKSDSNIDFYNYLLLDEDRFFSPNLSSFQYGAINW</sequence>
<dbReference type="AlphaFoldDB" id="A0A2G9FWY2"/>
<comment type="caution">
    <text evidence="8">The sequence shown here is derived from an EMBL/GenBank/DDBJ whole genome shotgun (WGS) entry which is preliminary data.</text>
</comment>
<evidence type="ECO:0000256" key="2">
    <source>
        <dbReference type="ARBA" id="ARBA00022737"/>
    </source>
</evidence>
<dbReference type="Proteomes" id="UP000231279">
    <property type="component" value="Unassembled WGS sequence"/>
</dbReference>
<keyword evidence="3" id="KW-0238">DNA-binding</keyword>
<keyword evidence="9" id="KW-1185">Reference proteome</keyword>
<dbReference type="CDD" id="cd00167">
    <property type="entry name" value="SANT"/>
    <property type="match status" value="2"/>
</dbReference>
<evidence type="ECO:0000256" key="1">
    <source>
        <dbReference type="ARBA" id="ARBA00004123"/>
    </source>
</evidence>
<gene>
    <name evidence="8" type="ORF">CDL12_29953</name>
</gene>
<reference evidence="9" key="1">
    <citation type="journal article" date="2018" name="Gigascience">
        <title>Genome assembly of the Pink Ipe (Handroanthus impetiginosus, Bignoniaceae), a highly valued, ecologically keystone Neotropical timber forest tree.</title>
        <authorList>
            <person name="Silva-Junior O.B."/>
            <person name="Grattapaglia D."/>
            <person name="Novaes E."/>
            <person name="Collevatti R.G."/>
        </authorList>
    </citation>
    <scope>NUCLEOTIDE SEQUENCE [LARGE SCALE GENOMIC DNA]</scope>
    <source>
        <strain evidence="9">cv. UFG-1</strain>
    </source>
</reference>
<dbReference type="Pfam" id="PF00249">
    <property type="entry name" value="Myb_DNA-binding"/>
    <property type="match status" value="2"/>
</dbReference>
<name>A0A2G9FWY2_9LAMI</name>
<evidence type="ECO:0000256" key="5">
    <source>
        <dbReference type="ARBA" id="ARBA00057804"/>
    </source>
</evidence>
<evidence type="ECO:0000256" key="3">
    <source>
        <dbReference type="ARBA" id="ARBA00023125"/>
    </source>
</evidence>
<feature type="domain" description="Myb-like" evidence="6">
    <location>
        <begin position="62"/>
        <end position="112"/>
    </location>
</feature>
<dbReference type="EMBL" id="NKXS01009447">
    <property type="protein sequence ID" value="PIM97576.1"/>
    <property type="molecule type" value="Genomic_DNA"/>
</dbReference>
<dbReference type="SMART" id="SM00717">
    <property type="entry name" value="SANT"/>
    <property type="match status" value="2"/>
</dbReference>
<protein>
    <submittedName>
        <fullName evidence="8">Transcription factor, Myb superfamily</fullName>
    </submittedName>
</protein>
<dbReference type="FunFam" id="1.10.10.60:FF:000001">
    <property type="entry name" value="MYB-related transcription factor"/>
    <property type="match status" value="1"/>
</dbReference>
<dbReference type="OrthoDB" id="2143914at2759"/>
<dbReference type="SUPFAM" id="SSF46689">
    <property type="entry name" value="Homeodomain-like"/>
    <property type="match status" value="1"/>
</dbReference>
<accession>A0A2G9FWY2</accession>
<evidence type="ECO:0000259" key="7">
    <source>
        <dbReference type="PROSITE" id="PS51294"/>
    </source>
</evidence>
<dbReference type="PANTHER" id="PTHR10641">
    <property type="entry name" value="MYB FAMILY TRANSCRIPTION FACTOR"/>
    <property type="match status" value="1"/>
</dbReference>
<evidence type="ECO:0000256" key="4">
    <source>
        <dbReference type="ARBA" id="ARBA00023242"/>
    </source>
</evidence>
<proteinExistence type="predicted"/>
<dbReference type="InterPro" id="IPR015495">
    <property type="entry name" value="Myb_TF_plants"/>
</dbReference>
<feature type="domain" description="HTH myb-type" evidence="7">
    <location>
        <begin position="9"/>
        <end position="61"/>
    </location>
</feature>
<dbReference type="Gene3D" id="1.10.10.60">
    <property type="entry name" value="Homeodomain-like"/>
    <property type="match status" value="2"/>
</dbReference>
<dbReference type="InterPro" id="IPR001005">
    <property type="entry name" value="SANT/Myb"/>
</dbReference>